<evidence type="ECO:0000313" key="5">
    <source>
        <dbReference type="EMBL" id="CEM15981.1"/>
    </source>
</evidence>
<feature type="region of interest" description="Disordered" evidence="4">
    <location>
        <begin position="2413"/>
        <end position="2456"/>
    </location>
</feature>
<feature type="region of interest" description="Disordered" evidence="4">
    <location>
        <begin position="1037"/>
        <end position="1056"/>
    </location>
</feature>
<feature type="compositionally biased region" description="Acidic residues" evidence="4">
    <location>
        <begin position="4779"/>
        <end position="4790"/>
    </location>
</feature>
<feature type="compositionally biased region" description="Polar residues" evidence="4">
    <location>
        <begin position="91"/>
        <end position="100"/>
    </location>
</feature>
<feature type="compositionally biased region" description="Basic and acidic residues" evidence="4">
    <location>
        <begin position="2501"/>
        <end position="2516"/>
    </location>
</feature>
<feature type="region of interest" description="Disordered" evidence="4">
    <location>
        <begin position="4831"/>
        <end position="4861"/>
    </location>
</feature>
<dbReference type="GO" id="GO:0008270">
    <property type="term" value="F:zinc ion binding"/>
    <property type="evidence" value="ECO:0007669"/>
    <property type="project" value="UniProtKB-KW"/>
</dbReference>
<feature type="region of interest" description="Disordered" evidence="4">
    <location>
        <begin position="1132"/>
        <end position="1171"/>
    </location>
</feature>
<feature type="region of interest" description="Disordered" evidence="4">
    <location>
        <begin position="1218"/>
        <end position="1249"/>
    </location>
</feature>
<proteinExistence type="predicted"/>
<feature type="region of interest" description="Disordered" evidence="4">
    <location>
        <begin position="1859"/>
        <end position="1880"/>
    </location>
</feature>
<feature type="region of interest" description="Disordered" evidence="4">
    <location>
        <begin position="3961"/>
        <end position="4006"/>
    </location>
</feature>
<evidence type="ECO:0000256" key="3">
    <source>
        <dbReference type="ARBA" id="ARBA00022833"/>
    </source>
</evidence>
<feature type="region of interest" description="Disordered" evidence="4">
    <location>
        <begin position="5062"/>
        <end position="5112"/>
    </location>
</feature>
<feature type="compositionally biased region" description="Low complexity" evidence="4">
    <location>
        <begin position="2329"/>
        <end position="2340"/>
    </location>
</feature>
<dbReference type="PROSITE" id="PS00518">
    <property type="entry name" value="ZF_RING_1"/>
    <property type="match status" value="1"/>
</dbReference>
<feature type="region of interest" description="Disordered" evidence="4">
    <location>
        <begin position="2314"/>
        <end position="2340"/>
    </location>
</feature>
<organism evidence="5">
    <name type="scientific">Chromera velia CCMP2878</name>
    <dbReference type="NCBI Taxonomy" id="1169474"/>
    <lineage>
        <taxon>Eukaryota</taxon>
        <taxon>Sar</taxon>
        <taxon>Alveolata</taxon>
        <taxon>Colpodellida</taxon>
        <taxon>Chromeraceae</taxon>
        <taxon>Chromera</taxon>
    </lineage>
</organism>
<feature type="compositionally biased region" description="Basic and acidic residues" evidence="4">
    <location>
        <begin position="4899"/>
        <end position="4911"/>
    </location>
</feature>
<feature type="region of interest" description="Disordered" evidence="4">
    <location>
        <begin position="1754"/>
        <end position="1775"/>
    </location>
</feature>
<feature type="compositionally biased region" description="Acidic residues" evidence="4">
    <location>
        <begin position="3057"/>
        <end position="3070"/>
    </location>
</feature>
<feature type="region of interest" description="Disordered" evidence="4">
    <location>
        <begin position="4885"/>
        <end position="4924"/>
    </location>
</feature>
<feature type="region of interest" description="Disordered" evidence="4">
    <location>
        <begin position="1090"/>
        <end position="1119"/>
    </location>
</feature>
<reference evidence="5" key="1">
    <citation type="submission" date="2014-11" db="EMBL/GenBank/DDBJ databases">
        <authorList>
            <person name="Otto D Thomas"/>
            <person name="Naeem Raeece"/>
        </authorList>
    </citation>
    <scope>NUCLEOTIDE SEQUENCE</scope>
</reference>
<accession>A0A0G4FP28</accession>
<keyword evidence="3" id="KW-0862">Zinc</keyword>
<feature type="region of interest" description="Disordered" evidence="4">
    <location>
        <begin position="560"/>
        <end position="595"/>
    </location>
</feature>
<evidence type="ECO:0000256" key="1">
    <source>
        <dbReference type="ARBA" id="ARBA00022723"/>
    </source>
</evidence>
<feature type="compositionally biased region" description="Polar residues" evidence="4">
    <location>
        <begin position="3029"/>
        <end position="3041"/>
    </location>
</feature>
<evidence type="ECO:0000256" key="2">
    <source>
        <dbReference type="ARBA" id="ARBA00022771"/>
    </source>
</evidence>
<evidence type="ECO:0000256" key="4">
    <source>
        <dbReference type="SAM" id="MobiDB-lite"/>
    </source>
</evidence>
<feature type="compositionally biased region" description="Basic and acidic residues" evidence="4">
    <location>
        <begin position="4062"/>
        <end position="4071"/>
    </location>
</feature>
<feature type="compositionally biased region" description="Basic residues" evidence="4">
    <location>
        <begin position="3005"/>
        <end position="3014"/>
    </location>
</feature>
<keyword evidence="2" id="KW-0863">Zinc-finger</keyword>
<feature type="compositionally biased region" description="Polar residues" evidence="4">
    <location>
        <begin position="4832"/>
        <end position="4849"/>
    </location>
</feature>
<feature type="region of interest" description="Disordered" evidence="4">
    <location>
        <begin position="4698"/>
        <end position="4808"/>
    </location>
</feature>
<protein>
    <submittedName>
        <fullName evidence="5">Uncharacterized protein</fullName>
    </submittedName>
</protein>
<feature type="region of interest" description="Disordered" evidence="4">
    <location>
        <begin position="2885"/>
        <end position="2906"/>
    </location>
</feature>
<feature type="region of interest" description="Disordered" evidence="4">
    <location>
        <begin position="1"/>
        <end position="119"/>
    </location>
</feature>
<keyword evidence="1" id="KW-0479">Metal-binding</keyword>
<feature type="compositionally biased region" description="Polar residues" evidence="4">
    <location>
        <begin position="1142"/>
        <end position="1164"/>
    </location>
</feature>
<dbReference type="SUPFAM" id="SSF56399">
    <property type="entry name" value="ADP-ribosylation"/>
    <property type="match status" value="1"/>
</dbReference>
<name>A0A0G4FP28_9ALVE</name>
<feature type="region of interest" description="Disordered" evidence="4">
    <location>
        <begin position="4062"/>
        <end position="4111"/>
    </location>
</feature>
<feature type="compositionally biased region" description="Basic and acidic residues" evidence="4">
    <location>
        <begin position="4791"/>
        <end position="4805"/>
    </location>
</feature>
<feature type="region of interest" description="Disordered" evidence="4">
    <location>
        <begin position="2500"/>
        <end position="2522"/>
    </location>
</feature>
<feature type="compositionally biased region" description="Polar residues" evidence="4">
    <location>
        <begin position="194"/>
        <end position="212"/>
    </location>
</feature>
<dbReference type="EMBL" id="CDMZ01000518">
    <property type="protein sequence ID" value="CEM15981.1"/>
    <property type="molecule type" value="Genomic_DNA"/>
</dbReference>
<feature type="region of interest" description="Disordered" evidence="4">
    <location>
        <begin position="3005"/>
        <end position="3139"/>
    </location>
</feature>
<feature type="region of interest" description="Disordered" evidence="4">
    <location>
        <begin position="1793"/>
        <end position="1826"/>
    </location>
</feature>
<dbReference type="VEuPathDB" id="CryptoDB:Cvel_3567"/>
<feature type="compositionally biased region" description="Polar residues" evidence="4">
    <location>
        <begin position="1793"/>
        <end position="1808"/>
    </location>
</feature>
<feature type="compositionally biased region" description="Low complexity" evidence="4">
    <location>
        <begin position="3972"/>
        <end position="3984"/>
    </location>
</feature>
<feature type="compositionally biased region" description="Low complexity" evidence="4">
    <location>
        <begin position="4698"/>
        <end position="4713"/>
    </location>
</feature>
<feature type="region of interest" description="Disordered" evidence="4">
    <location>
        <begin position="270"/>
        <end position="330"/>
    </location>
</feature>
<feature type="compositionally biased region" description="Basic and acidic residues" evidence="4">
    <location>
        <begin position="4087"/>
        <end position="4100"/>
    </location>
</feature>
<sequence>MLFEDALETVWGQAAKDQTARSPDVPAADGDRDATPPCRSSELPEPTPSPVPSSPRLEVGSRETGITEKIGVVWRGGTPPQKDQREETEFCLQSSPSQPATDPPADALREGMEAEQSPDASLFLSPEGMVEDDAFEDCLELERVWGGGGTEAMSIVSRSVRECDNEKKEREDQIAATAASSGLLVSQMDSSFSSLLRASTPSRDPFFRSSTLGDDKGGRGPGERLDDEGNSSSGVERGGEERDAVPDLMESAWEQKASSVRDRQMMETGSCMAGSGRHEVQSAPSPCGTTPSPCPALSRPLSGGSRTALPPTDAREERRQGGGSGRGRVSKTLECPLPLAIFARGAFLLKQIEGPTRVVENRSKFDYRDLGKEHPLNLVGSREEVERCEGLLRRLWDFSFIGTLPWQIVSFFNDVPAENLSAIFGALEDKHDTRVVWEKRKGAGSRFGFWVFGTNRNNVKRAGEELKKGAEGSVLLNLPHSLHELLLEDSNRIRTSLLRIEGVVCVVLLPVDALTARHMAVLAPPTASQRVVERLEVVCRDRGITGKVWVLWRGGLETQTVEQRESPEMGGSTGNGGQAERKGAEAEGGGVQEEGFVADGERESVGSSMRTWELPCPLGLVFALRADSQSLLRAVEVAFRGRLRISFPSSERVEEVRKEAEKEREMNEKDGSVKEVGGMVEVAFRGLEEDYRKAREILEGVWKGRRRMALGIEFSYAVLFSLKVRAETRKSLRFLDISSLFKQLEERDGERREEARAVVGVMEYFSSGEGGKRQWEGLWHEGKRRPLPPAAFVFGVGEGASGEIDRTVKWLFSVMERPYLVQIPEGLGLTLHVQGETVSLLRENLSGVVLEVNRREPPGGPTLPLPDSWTQTETHTYSRVSIFGETESVKIFVSRLTALVSSSVAFRIPSQTKMRLLSPKEGSLGAETLQNASGAAVAFTRTEKNVPGMGWVMGPPKAVRTFLELLYRNYAVPEGMAVPHLEVCQGFGEFLRSSEGREKLKELERESACMVVISDKPTLSPQSLVCSPSVASTLFPPFENPQVSEDAEGGSVSSSTAPPLHLHVLGGWRPSQTMLCVGSLRRLLGEWEKGVMDDGRGGNAEGPDKRGEESKREHSMVGSALLSSASHRSLFQNARSGRRAQSDSFSDHFNSQTSLPHPGTSSSGDFVREDANGEVDCDSSCSFSLLPPHEGKVEVLERFNEGSAGFCVSKGVGSLKEGGEGGWGCREGGEEEDVGMDSVVPSEGGPSSQQAFEVERRDGFGGGDLEETEGEGVETRELPCPLELVFALQADSQSLLRAVEFAFRGRLRISLPPFEKVEEVRKQIEKEKVGAAEMTEMVEVTFKGSGEDCEKAKEMLEGVWKGRKRVILNHNFAYALLFSLKIKPQVGQSFRFLDVSSLFDQLGEMGRARTEEGQSAIAVMEYVSARLVDRKWEGLAHRADRKPIPAVIVFFGVGEGDSDAIETLGGWLGSVMERPYALEIPDGLRHTLHRQNQAVSSLREGLPHVVMETQKQCISGARKLPLPESWTEKGALGYSTVNIFGDAESVKTFVSRLTVLVSNGVAVRFSRTARTRVLLQDLRGLQKLEETSGAAVMLVLPKEKNLHSAGWVMGSSVSMCSFVYSLYREFTVRERDIVSHLEVPVGFGEFLRGPEGKEKLRKLEGETECMVVVSEEETPSPESLLICPSVASTLFPPSELRGGCSSSSSASSSSSCSAPAVPPSLHLHVFSGFFPSQSRQAVFCLKRLLSEWEGGATLDGGAQLGEVGQGEGNIGEGEREYSLPDNVLLSPESHHSLFQSVPSERGHTSSASDYFDAEASPPQPDTRPSVDLLREETDSNIERESLFPSPEGKVLENSREQVGEFQKDEEGEAKGQRVAEVGKGEEVETRELPCPLGLVLALQADSQSLLRAVEFAFRGRLRISLPPSERVEEIIKETGAGGSEKKGIAGEVAKMVEVTLRGAGGDCAKAKEMLEGVWRGRTGEVLTNDFANSLLYCRQVKPGGRKLSVRFVDVSSLIVCQKEDEALKGRGGESVVAIMEFSPGGEVMRAWERLGVGGGKRLKPAHVIFVGVGDGAPNTINRSVQRLLRMMKQIELLEVPEDLQRAVYRQPACIRLLWDGISGAVLSPYGADISSGGTKSRILLPDQWIDVTRDSSSKHISIFGDNAESVGVVVSRLMDVARHAVAIRLTPQARVRSLSQTFSLGIDRVEKLSGAALVIPSARKRCLHSIGLAMGSPDAVRALVENFYREFTVAEKDAVSHLKVPEGFCEFLRSPEGKEKLRKLEGETQCMVVVSDKETPSAECLVCSPSVVSRLFPRSEPWRSSEDAEGNGASSSSSSSSSSSAAPSLYLQVFGGWDPSRQERVVFGLQSLLKEWQNSRTMSGRVGATGRAQGEEKVVDETFDVPLLPSPHVSVVEGEGVDESGRGGMAEVHSPEKRASAAQARVPGGDPARWEEEGEAEEMGRQELPCPLELVFALQADSQSLLRAVEFAFRGRLRISLPPSERVDKAGKDEGTERAQRKGKRKTGEVGAMVEVILRGSSEDCRQAREMLEGIWKGRQTAELKHDFAFALLHRLNNRSEKGAGPFLRFLDISSLLMTPEEREHIQATQSVSAVALMEYVAVEEPTRKRESLCKASNGCIIPASVSMLGVGDGASGAVKRWLEWMCFVMKTPRCLTVPISLFGALSRHCGVFSSWLDDIQGVCISPNCPDGHSRTGATRISLPDRWAETVSESREVRIFGDPEHVQTVEFRLSALVSNAVAVRLTVVARCRLLTDHARSLGKLEEASGASMAVESPPQSRGSLHSAGWVMGSPEAVRRCVESIHKRLYLEHRFGVSHLEVPRGFGEFLGGSEGRQRLQKVEEDSHCMVVVSDQETLSAESLVCSPSVASRLFPPSEPPGDSGEREGSVMSPSAVSVHLHVCGGYVAGQQKQALSGLKKLLRDWEGGVGNGQSVGLRNEPERGAECSLLRSPVPSVKSQNSLFHSVHTHREEHFGAVSEACNLEAPAAHSHRNWHHKAVRESEDGQFGDGKNSEPSLLPSPQASVFQEAVDSSGVCGEEVGQLEEDPREGDGEGQEAQAGRVGAEMGAPCSTLTPPTEMPSFSSSHSGSHPKDGSPTSSLSVVEGVGGKAEAERGSGEAAGQNLETRELPCPLGLVFALQAGSQSLLRAVEFAFRGRLRISLPPFERVEEVRKAAETEKNEKNATGGERGGMVEVILRGSGEDCEKANEMLKGVWKERRKLELNHDFAFALLYSFRVKPEANQCFCFLDITTMIATPEMNGVRRGDGKSVVALMEYVSVGEPKRMWEGLRHDAKKTPTPAVVVLMGVGDGGSVAIDRVVKWFWGVMERPRHLKVPDCMRTSLHRHGEAIFSLRNGLPGVVLSTHSKTMEDSPSLPLPEWWSAVESSPLRMFGDSESVSTFVSRLTAFVSSSVSVRFSCRARIRIFSLKGPVFGMERLEEVSGAAVSLPSAGHSVLHTLGWVMGPPEAVRTFVEHLYRDYTVQEGELISHLEVPRGFGEFLRSSEGKEKLRELETETECMVVVSERETPSAECLVCSPSVALRLFPPFGGPQVSEEAERRSVSSSAAPPLHLHVFGGRLPSHQKRTVFGLQKLQEEWDRGDFGGWFETEGAGENKENPKEPALQSGSFLSESRNIPVENACGQVERMIDTSPLEGCESLEQQPPVTSFALLPPFSVCRREKMGGDGWERPVEQIAGATAEFLWETRQGDLRFWAGGVKLSGAPHAAAAAKKFLLDEVLGDPPSGCASPLCVRWAQRGVTSLRIPTATCRALWGERGGHLLTFPEGTVHIGLGGVSENGREVVLWGNGEARLSAEKSIRSTAALKEEGAADSEEDMNSFCLSTKVMRHLFPEFGAFLAGRGQNPLVTSVKKMKETYEVAIHLVRMTDHVDLQDVPVCRCLYSLESGIVGGTEGIECVAEWEVRILGRMKQRSACEFRLRELLRLASLPPSPPRRRPSLSETSSPPAAAATDMDDSPSFRNTDRDRTLPYGSSVPFPLFGPADIPPRTVRALPGVPPFCDTDQTTDGGAGPSCRSGHFGTALSLRLAAEKEDGGKESPRAATTVHPKKEKTRRKGEGKTKEYAEKKAAKARAAPNPDDVTPAKWGFRWGPLHIDYKVGSGVQIPDPVKIIDDVEVPPVEDPKSVSGRAAGVSVCGMELQPEVSEGFISVSLRIPFTDLFCEDPHLRRTFNPPANAASPSMKRGVEEQFIAWLQKRAALFREVNLTASLLEWQPRRAGGAVCELTVEVPERAVSGSPHPAKVFWNIPVADGEDAGACGAAKISAVARRLEEHLGPEELIITPLASKVHAVLFFLAREERQGGEEGHAGALQELCVSSGVGVEFFSRTGDVQLWSTMKIWGPPKSRETFSDQLGRYLRRVVNSFECVRVGPWAFCYLVRSPSGRAALASAVKSVEESKEKGGELRVRANEHLCRLECFSTSLPSEVELRECGSDVSLATNGEMKKQEGGREAQRGILRHTVLQALQHAGGEEDARNGSDPPACVVCKTVFSEELRGSPDFEARQSVGPCRHPVCVDCLRLAVRSFTVRLLVPTIPPNPNERDLCSRSSEEEVREDARLFSFYPHREGEGGAGAGAGVCLACPLCNCAVSMQMLRSRLENEEFQRLLVCVLRWNVLGVGKGGARIKWRIKDKEDLTFGWRLGPCACLASSGCLVLINQCPRMRLPCPSSSSSSSSSSVSWARSSRAKGGGPEGEAKTRSLLPVPPQPCMQCERGGKQALPLNDFGAYTQEEEEETVGEETRPSPSSPPDSEEESDSEEEREEKHVERTPPKREGPWHQPLCAAVASRVLRLADRLVSMAAASLTSEEGPTVFKSPQSLSALPGRPARGRQSPAKLIVVSNPHLMKAIAAKPYHTNAATAAESRQDDEETAGHSRDQADSSEPHGSASSGTPMIPSVESGIASTGLYVLPEALWKFWRGLERVWLETTGLAPCSLLEVEDDVLMGLGVFLWHATRGCSGRAILEENFDPSRRGSRFGRGLLLGAGEYFGKTKDDVVQYSHSDAIYLVAFVLKGPHLEERENIGVVVRNPPNGHKMKHWQLGGHSERGGGQGSEISCQVSSDGGSRAHDNGVTSRPDSPPLSFCLPVLQVQTPSRN</sequence>
<feature type="compositionally biased region" description="Basic and acidic residues" evidence="4">
    <location>
        <begin position="1090"/>
        <end position="1115"/>
    </location>
</feature>
<dbReference type="InterPro" id="IPR017907">
    <property type="entry name" value="Znf_RING_CS"/>
</dbReference>
<feature type="region of interest" description="Disordered" evidence="4">
    <location>
        <begin position="194"/>
        <end position="247"/>
    </location>
</feature>
<gene>
    <name evidence="5" type="ORF">Cvel_3567</name>
</gene>
<feature type="compositionally biased region" description="Basic and acidic residues" evidence="4">
    <location>
        <begin position="213"/>
        <end position="224"/>
    </location>
</feature>